<feature type="transmembrane region" description="Helical" evidence="1">
    <location>
        <begin position="120"/>
        <end position="142"/>
    </location>
</feature>
<dbReference type="InterPro" id="IPR036147">
    <property type="entry name" value="Anti-sigma_E_RseA_N_sf"/>
</dbReference>
<reference evidence="2 3" key="1">
    <citation type="journal article" date="2012" name="Int. J. Syst. Evol. Microbiol.">
        <title>Marinomonas hwangdonensis sp. nov., isolated from seawater.</title>
        <authorList>
            <person name="Jung Y.T."/>
            <person name="Oh T.K."/>
            <person name="Yoon J.H."/>
        </authorList>
    </citation>
    <scope>NUCLEOTIDE SEQUENCE [LARGE SCALE GENOMIC DNA]</scope>
    <source>
        <strain evidence="2 3">HDW-15</strain>
    </source>
</reference>
<accession>A0A3M8PYM2</accession>
<name>A0A3M8PYM2_9GAMM</name>
<dbReference type="Proteomes" id="UP000280507">
    <property type="component" value="Unassembled WGS sequence"/>
</dbReference>
<evidence type="ECO:0000256" key="1">
    <source>
        <dbReference type="SAM" id="Phobius"/>
    </source>
</evidence>
<dbReference type="Gene3D" id="1.10.10.880">
    <property type="entry name" value="Anti sigma-E protein RseA, N-terminal domain"/>
    <property type="match status" value="1"/>
</dbReference>
<comment type="caution">
    <text evidence="2">The sequence shown here is derived from an EMBL/GenBank/DDBJ whole genome shotgun (WGS) entry which is preliminary data.</text>
</comment>
<dbReference type="GO" id="GO:0016989">
    <property type="term" value="F:sigma factor antagonist activity"/>
    <property type="evidence" value="ECO:0007669"/>
    <property type="project" value="InterPro"/>
</dbReference>
<keyword evidence="1" id="KW-1133">Transmembrane helix</keyword>
<keyword evidence="3" id="KW-1185">Reference proteome</keyword>
<keyword evidence="1" id="KW-0472">Membrane</keyword>
<keyword evidence="1" id="KW-0812">Transmembrane</keyword>
<dbReference type="SUPFAM" id="SSF89069">
    <property type="entry name" value="N-terminal, cytoplasmic domain of anti-sigmaE factor RseA"/>
    <property type="match status" value="1"/>
</dbReference>
<organism evidence="2 3">
    <name type="scientific">Marinomonas hwangdonensis</name>
    <dbReference type="NCBI Taxonomy" id="1053647"/>
    <lineage>
        <taxon>Bacteria</taxon>
        <taxon>Pseudomonadati</taxon>
        <taxon>Pseudomonadota</taxon>
        <taxon>Gammaproteobacteria</taxon>
        <taxon>Oceanospirillales</taxon>
        <taxon>Oceanospirillaceae</taxon>
        <taxon>Marinomonas</taxon>
    </lineage>
</organism>
<sequence length="220" mass="24190">MVAKSNTSLESMASLSALLDGEATQDDIEHLLQCDSAELSRRLEGYHSIHHALHKETFGFELGDSLLLRVQSGLAAEMNLEEDKNQEQGENVVHFLAPKAERTAFVDPGLMGTKKSTEKVFRWPTFLSGMAVAASVSFMIVWGSQMAFLSNDVPSNLLASANVSSSNMVITPLTESAYQPMQFDEVRLQHYLRQHAEQAAMTVGQGMIPMARIVSYPNAN</sequence>
<dbReference type="OrthoDB" id="6104308at2"/>
<protein>
    <recommendedName>
        <fullName evidence="4">Anti sigma-E protein RseA N-terminal domain-containing protein</fullName>
    </recommendedName>
</protein>
<evidence type="ECO:0000313" key="2">
    <source>
        <dbReference type="EMBL" id="RNF49027.1"/>
    </source>
</evidence>
<dbReference type="AlphaFoldDB" id="A0A3M8PYM2"/>
<gene>
    <name evidence="2" type="ORF">EBI00_13440</name>
</gene>
<evidence type="ECO:0000313" key="3">
    <source>
        <dbReference type="Proteomes" id="UP000280507"/>
    </source>
</evidence>
<proteinExistence type="predicted"/>
<evidence type="ECO:0008006" key="4">
    <source>
        <dbReference type="Google" id="ProtNLM"/>
    </source>
</evidence>
<dbReference type="RefSeq" id="WP_123096460.1">
    <property type="nucleotide sequence ID" value="NZ_RIZG01000009.1"/>
</dbReference>
<dbReference type="EMBL" id="RIZG01000009">
    <property type="protein sequence ID" value="RNF49027.1"/>
    <property type="molecule type" value="Genomic_DNA"/>
</dbReference>